<evidence type="ECO:0000256" key="10">
    <source>
        <dbReference type="ARBA" id="ARBA00022777"/>
    </source>
</evidence>
<dbReference type="GO" id="GO:0008986">
    <property type="term" value="F:pyruvate, water dikinase activity"/>
    <property type="evidence" value="ECO:0007669"/>
    <property type="project" value="UniProtKB-EC"/>
</dbReference>
<evidence type="ECO:0000259" key="15">
    <source>
        <dbReference type="Pfam" id="PF00391"/>
    </source>
</evidence>
<dbReference type="EC" id="2.7.9.2" evidence="5"/>
<evidence type="ECO:0000259" key="16">
    <source>
        <dbReference type="Pfam" id="PF01326"/>
    </source>
</evidence>
<evidence type="ECO:0000256" key="12">
    <source>
        <dbReference type="ARBA" id="ARBA00022842"/>
    </source>
</evidence>
<evidence type="ECO:0000256" key="11">
    <source>
        <dbReference type="ARBA" id="ARBA00022840"/>
    </source>
</evidence>
<evidence type="ECO:0000256" key="7">
    <source>
        <dbReference type="ARBA" id="ARBA00022679"/>
    </source>
</evidence>
<dbReference type="Pfam" id="PF01326">
    <property type="entry name" value="PPDK_N"/>
    <property type="match status" value="1"/>
</dbReference>
<dbReference type="Gene3D" id="3.30.470.20">
    <property type="entry name" value="ATP-grasp fold, B domain"/>
    <property type="match status" value="1"/>
</dbReference>
<evidence type="ECO:0000256" key="1">
    <source>
        <dbReference type="ARBA" id="ARBA00001946"/>
    </source>
</evidence>
<dbReference type="InterPro" id="IPR002192">
    <property type="entry name" value="PPDK_AMP/ATP-bd"/>
</dbReference>
<dbReference type="AlphaFoldDB" id="A0A5K7YQB4"/>
<dbReference type="EMBL" id="AP021874">
    <property type="protein sequence ID" value="BBO70079.1"/>
    <property type="molecule type" value="Genomic_DNA"/>
</dbReference>
<dbReference type="InterPro" id="IPR006319">
    <property type="entry name" value="PEP_synth"/>
</dbReference>
<evidence type="ECO:0000256" key="8">
    <source>
        <dbReference type="ARBA" id="ARBA00022723"/>
    </source>
</evidence>
<organism evidence="17 18">
    <name type="scientific">Desulfosarcina alkanivorans</name>
    <dbReference type="NCBI Taxonomy" id="571177"/>
    <lineage>
        <taxon>Bacteria</taxon>
        <taxon>Pseudomonadati</taxon>
        <taxon>Thermodesulfobacteriota</taxon>
        <taxon>Desulfobacteria</taxon>
        <taxon>Desulfobacterales</taxon>
        <taxon>Desulfosarcinaceae</taxon>
        <taxon>Desulfosarcina</taxon>
    </lineage>
</organism>
<name>A0A5K7YQB4_9BACT</name>
<keyword evidence="7" id="KW-0808">Transferase</keyword>
<dbReference type="InterPro" id="IPR036637">
    <property type="entry name" value="Phosphohistidine_dom_sf"/>
</dbReference>
<dbReference type="Proteomes" id="UP000427906">
    <property type="component" value="Chromosome"/>
</dbReference>
<dbReference type="InterPro" id="IPR008279">
    <property type="entry name" value="PEP-util_enz_mobile_dom"/>
</dbReference>
<feature type="domain" description="PEP-utilising enzyme mobile" evidence="15">
    <location>
        <begin position="674"/>
        <end position="745"/>
    </location>
</feature>
<dbReference type="SUPFAM" id="SSF56059">
    <property type="entry name" value="Glutathione synthetase ATP-binding domain-like"/>
    <property type="match status" value="1"/>
</dbReference>
<comment type="pathway">
    <text evidence="3">Carbohydrate biosynthesis; gluconeogenesis.</text>
</comment>
<evidence type="ECO:0000256" key="2">
    <source>
        <dbReference type="ARBA" id="ARBA00002988"/>
    </source>
</evidence>
<dbReference type="RefSeq" id="WP_155318055.1">
    <property type="nucleotide sequence ID" value="NZ_AP021874.1"/>
</dbReference>
<dbReference type="KEGG" id="dalk:DSCA_40090"/>
<dbReference type="InterPro" id="IPR013815">
    <property type="entry name" value="ATP_grasp_subdomain_1"/>
</dbReference>
<dbReference type="PANTHER" id="PTHR43030">
    <property type="entry name" value="PHOSPHOENOLPYRUVATE SYNTHASE"/>
    <property type="match status" value="1"/>
</dbReference>
<evidence type="ECO:0000256" key="3">
    <source>
        <dbReference type="ARBA" id="ARBA00004742"/>
    </source>
</evidence>
<comment type="catalytic activity">
    <reaction evidence="14">
        <text>pyruvate + ATP + H2O = phosphoenolpyruvate + AMP + phosphate + 2 H(+)</text>
        <dbReference type="Rhea" id="RHEA:11364"/>
        <dbReference type="ChEBI" id="CHEBI:15361"/>
        <dbReference type="ChEBI" id="CHEBI:15377"/>
        <dbReference type="ChEBI" id="CHEBI:15378"/>
        <dbReference type="ChEBI" id="CHEBI:30616"/>
        <dbReference type="ChEBI" id="CHEBI:43474"/>
        <dbReference type="ChEBI" id="CHEBI:58702"/>
        <dbReference type="ChEBI" id="CHEBI:456215"/>
        <dbReference type="EC" id="2.7.9.2"/>
    </reaction>
</comment>
<keyword evidence="11" id="KW-0067">ATP-binding</keyword>
<sequence>MTGILPFEGIEPRHRGLVGGKALALAALQRRGITVPGGLCVTTAVYREVLRTTGLGTRIAMELGRLPLTAMRWEEIWDMALRIRSLFLRTPIPGRLKDALTPELEARFGGHAVAVRSSSPQEDRSGASFAGLHDSYVNVRGTDAILEHIRLVWASLWSDGALLYRRELGMDMQKSAMAVIVQRLVDGDCSGVAFSMSPDGAGHAVVESVYGLNQGLVDGTIAPDRWNLDRRSGRVLEHTPAVRRQALRPVDDGVAAMPLTDAEKNQPPLAAGALDRVFRLSMDLEETFGRPQDVEWTVRGDRLFLLQSRPVTTVGDASADGNAWSAADKRPWYLSLKRSFDNLKTLHRRIEDELLPQMAAEAERLSRTDPAGLSDEGLIDAIRTRMRIHRHWVDVYWRDFIPFAHGARLFGQVYNDLVRPDDPYAFTALLGETRMTGLDRNRDLQRLAGMIRESDRLREQLTAGAPDDAPPDFTEHLNAFLARYEDLTFKSVRFFKDRSGLVRLLLEMAAQRTPGPVAGKPDMAALTADFINRFPPDRQGFARQILEIGRSSYRLRDNDNIVLARIEAQLLKAVDEGKRRIGVLDRVDVGVLTPTQVATLLSDPDARPDIAGEQEAIDEPVQHQGRPGLGPAAGVTADGDFVMRARQAIGQPAGQGLAVGPARVISAVDDLFRFKAGEILVCDAIDPNMTFVVPLAAAIVERRGGMLVHGAIIAREYGLPCVTGVADATTLIHTGDRITVDGYLGIVTLDT</sequence>
<evidence type="ECO:0000313" key="17">
    <source>
        <dbReference type="EMBL" id="BBO70079.1"/>
    </source>
</evidence>
<dbReference type="GO" id="GO:0046872">
    <property type="term" value="F:metal ion binding"/>
    <property type="evidence" value="ECO:0007669"/>
    <property type="project" value="UniProtKB-KW"/>
</dbReference>
<dbReference type="GO" id="GO:0005524">
    <property type="term" value="F:ATP binding"/>
    <property type="evidence" value="ECO:0007669"/>
    <property type="project" value="UniProtKB-KW"/>
</dbReference>
<dbReference type="PANTHER" id="PTHR43030:SF1">
    <property type="entry name" value="PHOSPHOENOLPYRUVATE SYNTHASE"/>
    <property type="match status" value="1"/>
</dbReference>
<dbReference type="Pfam" id="PF00391">
    <property type="entry name" value="PEP-utilizers"/>
    <property type="match status" value="1"/>
</dbReference>
<keyword evidence="9" id="KW-0547">Nucleotide-binding</keyword>
<feature type="domain" description="Pyruvate phosphate dikinase AMP/ATP-binding" evidence="16">
    <location>
        <begin position="17"/>
        <end position="319"/>
    </location>
</feature>
<dbReference type="SUPFAM" id="SSF52009">
    <property type="entry name" value="Phosphohistidine domain"/>
    <property type="match status" value="1"/>
</dbReference>
<comment type="cofactor">
    <cofactor evidence="1">
        <name>Mg(2+)</name>
        <dbReference type="ChEBI" id="CHEBI:18420"/>
    </cofactor>
</comment>
<keyword evidence="12" id="KW-0460">Magnesium</keyword>
<proteinExistence type="inferred from homology"/>
<evidence type="ECO:0000256" key="6">
    <source>
        <dbReference type="ARBA" id="ARBA00021623"/>
    </source>
</evidence>
<gene>
    <name evidence="17" type="ORF">DSCA_40090</name>
</gene>
<dbReference type="OrthoDB" id="9765468at2"/>
<comment type="similarity">
    <text evidence="4">Belongs to the PEP-utilizing enzyme family.</text>
</comment>
<accession>A0A5K7YQB4</accession>
<dbReference type="Gene3D" id="3.50.30.10">
    <property type="entry name" value="Phosphohistidine domain"/>
    <property type="match status" value="1"/>
</dbReference>
<dbReference type="Gene3D" id="3.30.1490.20">
    <property type="entry name" value="ATP-grasp fold, A domain"/>
    <property type="match status" value="1"/>
</dbReference>
<evidence type="ECO:0000256" key="5">
    <source>
        <dbReference type="ARBA" id="ARBA00011996"/>
    </source>
</evidence>
<evidence type="ECO:0000256" key="13">
    <source>
        <dbReference type="ARBA" id="ARBA00033470"/>
    </source>
</evidence>
<evidence type="ECO:0000256" key="9">
    <source>
        <dbReference type="ARBA" id="ARBA00022741"/>
    </source>
</evidence>
<reference evidence="17 18" key="1">
    <citation type="submission" date="2019-11" db="EMBL/GenBank/DDBJ databases">
        <title>Comparative genomics of hydrocarbon-degrading Desulfosarcina strains.</title>
        <authorList>
            <person name="Watanabe M."/>
            <person name="Kojima H."/>
            <person name="Fukui M."/>
        </authorList>
    </citation>
    <scope>NUCLEOTIDE SEQUENCE [LARGE SCALE GENOMIC DNA]</scope>
    <source>
        <strain evidence="17 18">PL12</strain>
    </source>
</reference>
<evidence type="ECO:0000256" key="14">
    <source>
        <dbReference type="ARBA" id="ARBA00047700"/>
    </source>
</evidence>
<evidence type="ECO:0000313" key="18">
    <source>
        <dbReference type="Proteomes" id="UP000427906"/>
    </source>
</evidence>
<keyword evidence="10" id="KW-0418">Kinase</keyword>
<comment type="function">
    <text evidence="2">Catalyzes the phosphorylation of pyruvate to phosphoenolpyruvate.</text>
</comment>
<protein>
    <recommendedName>
        <fullName evidence="6">Phosphoenolpyruvate synthase</fullName>
        <ecNumber evidence="5">2.7.9.2</ecNumber>
    </recommendedName>
    <alternativeName>
        <fullName evidence="13">Pyruvate, water dikinase</fullName>
    </alternativeName>
</protein>
<keyword evidence="18" id="KW-1185">Reference proteome</keyword>
<evidence type="ECO:0000256" key="4">
    <source>
        <dbReference type="ARBA" id="ARBA00007837"/>
    </source>
</evidence>
<keyword evidence="8" id="KW-0479">Metal-binding</keyword>